<proteinExistence type="predicted"/>
<feature type="non-terminal residue" evidence="1">
    <location>
        <position position="1"/>
    </location>
</feature>
<dbReference type="EMBL" id="RWGY01000007">
    <property type="protein sequence ID" value="TVU40006.1"/>
    <property type="molecule type" value="Genomic_DNA"/>
</dbReference>
<sequence>MELDLGTGVSSIAIGEAEEVIDLLSVNFTYLIQRIANAISMKTCNGLLVKTSCELGKMNFQGICCCIQAKVHSNEYSLSGDDHEFTWD</sequence>
<protein>
    <submittedName>
        <fullName evidence="1">Uncharacterized protein</fullName>
    </submittedName>
</protein>
<comment type="caution">
    <text evidence="1">The sequence shown here is derived from an EMBL/GenBank/DDBJ whole genome shotgun (WGS) entry which is preliminary data.</text>
</comment>
<dbReference type="Proteomes" id="UP000324897">
    <property type="component" value="Chromosome 4"/>
</dbReference>
<name>A0A5J9VWJ1_9POAL</name>
<dbReference type="AlphaFoldDB" id="A0A5J9VWJ1"/>
<gene>
    <name evidence="1" type="ORF">EJB05_13451</name>
</gene>
<accession>A0A5J9VWJ1</accession>
<organism evidence="1 2">
    <name type="scientific">Eragrostis curvula</name>
    <name type="common">weeping love grass</name>
    <dbReference type="NCBI Taxonomy" id="38414"/>
    <lineage>
        <taxon>Eukaryota</taxon>
        <taxon>Viridiplantae</taxon>
        <taxon>Streptophyta</taxon>
        <taxon>Embryophyta</taxon>
        <taxon>Tracheophyta</taxon>
        <taxon>Spermatophyta</taxon>
        <taxon>Magnoliopsida</taxon>
        <taxon>Liliopsida</taxon>
        <taxon>Poales</taxon>
        <taxon>Poaceae</taxon>
        <taxon>PACMAD clade</taxon>
        <taxon>Chloridoideae</taxon>
        <taxon>Eragrostideae</taxon>
        <taxon>Eragrostidinae</taxon>
        <taxon>Eragrostis</taxon>
    </lineage>
</organism>
<reference evidence="1 2" key="1">
    <citation type="journal article" date="2019" name="Sci. Rep.">
        <title>A high-quality genome of Eragrostis curvula grass provides insights into Poaceae evolution and supports new strategies to enhance forage quality.</title>
        <authorList>
            <person name="Carballo J."/>
            <person name="Santos B.A.C.M."/>
            <person name="Zappacosta D."/>
            <person name="Garbus I."/>
            <person name="Selva J.P."/>
            <person name="Gallo C.A."/>
            <person name="Diaz A."/>
            <person name="Albertini E."/>
            <person name="Caccamo M."/>
            <person name="Echenique V."/>
        </authorList>
    </citation>
    <scope>NUCLEOTIDE SEQUENCE [LARGE SCALE GENOMIC DNA]</scope>
    <source>
        <strain evidence="2">cv. Victoria</strain>
        <tissue evidence="1">Leaf</tissue>
    </source>
</reference>
<keyword evidence="2" id="KW-1185">Reference proteome</keyword>
<evidence type="ECO:0000313" key="2">
    <source>
        <dbReference type="Proteomes" id="UP000324897"/>
    </source>
</evidence>
<dbReference type="Gramene" id="TVU40006">
    <property type="protein sequence ID" value="TVU40006"/>
    <property type="gene ID" value="EJB05_13451"/>
</dbReference>
<evidence type="ECO:0000313" key="1">
    <source>
        <dbReference type="EMBL" id="TVU40006.1"/>
    </source>
</evidence>